<proteinExistence type="predicted"/>
<organism evidence="2 3">
    <name type="scientific">Hermanssonia centrifuga</name>
    <dbReference type="NCBI Taxonomy" id="98765"/>
    <lineage>
        <taxon>Eukaryota</taxon>
        <taxon>Fungi</taxon>
        <taxon>Dikarya</taxon>
        <taxon>Basidiomycota</taxon>
        <taxon>Agaricomycotina</taxon>
        <taxon>Agaricomycetes</taxon>
        <taxon>Polyporales</taxon>
        <taxon>Meruliaceae</taxon>
        <taxon>Hermanssonia</taxon>
    </lineage>
</organism>
<name>A0A2R6S737_9APHY</name>
<keyword evidence="3" id="KW-1185">Reference proteome</keyword>
<evidence type="ECO:0000313" key="3">
    <source>
        <dbReference type="Proteomes" id="UP000186601"/>
    </source>
</evidence>
<dbReference type="AlphaFoldDB" id="A0A2R6S737"/>
<feature type="compositionally biased region" description="Basic and acidic residues" evidence="1">
    <location>
        <begin position="509"/>
        <end position="518"/>
    </location>
</feature>
<evidence type="ECO:0000313" key="2">
    <source>
        <dbReference type="EMBL" id="PSS38075.1"/>
    </source>
</evidence>
<comment type="caution">
    <text evidence="2">The sequence shown here is derived from an EMBL/GenBank/DDBJ whole genome shotgun (WGS) entry which is preliminary data.</text>
</comment>
<dbReference type="Proteomes" id="UP000186601">
    <property type="component" value="Unassembled WGS sequence"/>
</dbReference>
<accession>A0A2R6S737</accession>
<evidence type="ECO:0000256" key="1">
    <source>
        <dbReference type="SAM" id="MobiDB-lite"/>
    </source>
</evidence>
<reference evidence="2 3" key="1">
    <citation type="submission" date="2018-02" db="EMBL/GenBank/DDBJ databases">
        <title>Genome sequence of the basidiomycete white-rot fungus Phlebia centrifuga.</title>
        <authorList>
            <person name="Granchi Z."/>
            <person name="Peng M."/>
            <person name="de Vries R.P."/>
            <person name="Hilden K."/>
            <person name="Makela M.R."/>
            <person name="Grigoriev I."/>
            <person name="Riley R."/>
        </authorList>
    </citation>
    <scope>NUCLEOTIDE SEQUENCE [LARGE SCALE GENOMIC DNA]</scope>
    <source>
        <strain evidence="2 3">FBCC195</strain>
    </source>
</reference>
<protein>
    <submittedName>
        <fullName evidence="2">Uncharacterized protein</fullName>
    </submittedName>
</protein>
<sequence length="591" mass="66461">MGERAKLPDASHTLKGIPPTRDNMVVGNLLRFSNPAIRLLRGQGRQQDTAASRFCAGIQTPTPSSGFPPPSPLLPVYPKVMFTSSLTPPPSRTITGANVPEDLFERILDFLDEEIARWRHDEGKEKHKLGECSLTCRYWARRCQARTFEHIRLQSEKDMDQLLSFLESTSSRLSGYIKHLYLFHDKWDPKSWIYLVPLQLVPKLSLIPTIRMEFYGPWGENTCVLSTICFTAPVPTSHPTSQISNCGTFNFVVSKTWAAHLVGELRSLQTLECQAVEWSSPVPENYVVPVCLPSLATGVLFLLGRRRMLRNEATPFFRLDPNQQLLATSLIYDFLRMFTYGYPISNYEIEKVDGVYHMYCECVHAHTNILFKPTTDSQKCEVHLETIAIDLTDFWQTGTAMKGGWKSDTLVSPLPGLQKVIFGFLSRKELLRFVNEVVDTQMENLRDTGKLRYAVFDIDETKQWMRASPGSDKLECYNGHLTPMNRATLASPSEIEDHGVVDTETENLREAGEPEHAMSKTSNDSDDVPTPFSARVAVESRLRLHKAPVSQPECIGFDVMGPSCSAAIGPQIIHQPNNQAGFPGRMGGVSY</sequence>
<feature type="region of interest" description="Disordered" evidence="1">
    <location>
        <begin position="509"/>
        <end position="530"/>
    </location>
</feature>
<dbReference type="EMBL" id="MLYV02000005">
    <property type="protein sequence ID" value="PSS38075.1"/>
    <property type="molecule type" value="Genomic_DNA"/>
</dbReference>
<gene>
    <name evidence="2" type="ORF">PHLCEN_2v55</name>
</gene>